<dbReference type="Proteomes" id="UP000501728">
    <property type="component" value="Chromosome"/>
</dbReference>
<gene>
    <name evidence="1" type="ORF">HGG64_01515</name>
</gene>
<proteinExistence type="predicted"/>
<organism evidence="1 2">
    <name type="scientific">Mycoplasma phocoeninasale</name>
    <dbReference type="NCBI Taxonomy" id="2726117"/>
    <lineage>
        <taxon>Bacteria</taxon>
        <taxon>Bacillati</taxon>
        <taxon>Mycoplasmatota</taxon>
        <taxon>Mollicutes</taxon>
        <taxon>Mycoplasmataceae</taxon>
        <taxon>Mycoplasma</taxon>
    </lineage>
</organism>
<accession>A0A858U6N0</accession>
<protein>
    <submittedName>
        <fullName evidence="1">Uncharacterized protein</fullName>
    </submittedName>
</protein>
<dbReference type="KEGG" id="mphn:HGG64_01515"/>
<reference evidence="1 2" key="1">
    <citation type="submission" date="2020-04" db="EMBL/GenBank/DDBJ databases">
        <title>Novel Mycoplasma species detected in Phocoena phocoena (harbor porpoise) from the USA.</title>
        <authorList>
            <person name="Volokhov D.V."/>
        </authorList>
    </citation>
    <scope>NUCLEOTIDE SEQUENCE [LARGE SCALE GENOMIC DNA]</scope>
    <source>
        <strain evidence="1 2">C264-NAS</strain>
    </source>
</reference>
<dbReference type="AlphaFoldDB" id="A0A858U6N0"/>
<keyword evidence="2" id="KW-1185">Reference proteome</keyword>
<name>A0A858U6N0_9MOLU</name>
<dbReference type="EMBL" id="CP051480">
    <property type="protein sequence ID" value="QJG66386.1"/>
    <property type="molecule type" value="Genomic_DNA"/>
</dbReference>
<evidence type="ECO:0000313" key="2">
    <source>
        <dbReference type="Proteomes" id="UP000501728"/>
    </source>
</evidence>
<dbReference type="RefSeq" id="WP_169580209.1">
    <property type="nucleotide sequence ID" value="NZ_CP051480.1"/>
</dbReference>
<evidence type="ECO:0000313" key="1">
    <source>
        <dbReference type="EMBL" id="QJG66386.1"/>
    </source>
</evidence>
<sequence length="392" mass="46084">MEFVNDFKDYLTNKPGAVDFDSLFEEFNLQGVEVNDPLPLKLKDEAIFRKYPEFYGLLLDEHQKFYKRVNPKFEARSFLEKLKELWLVYKADKFRIKYINYRVLFNLKGWVNYYNNSLAVGSGAGGKIDGTKDYLDRAINSKTGLSYREIRELDKIIFEELPDHLKEKEVVENNFVAVKYPNNFLYMNLFVLIFSKFYNLARDNNLKAYSQINELKMLIEKLQKEDKDNSVALSNGIQFLNDFQDYLNNKPNATDFQSIFKKPNLLNIGNNFSIDPTPKDNQDLGKYSQFYNLVVNESKKFIAKVNPSAKIKSFIDTFNDIWKEYTKNRNIKYFNYQTLFYLESVLKSFVNFPDLEGYTQQMLIKVIKLVDEAINSKTGLNNSAINMINFYS</sequence>